<dbReference type="Proteomes" id="UP001152888">
    <property type="component" value="Unassembled WGS sequence"/>
</dbReference>
<feature type="compositionally biased region" description="Basic residues" evidence="1">
    <location>
        <begin position="38"/>
        <end position="48"/>
    </location>
</feature>
<protein>
    <submittedName>
        <fullName evidence="2">Uncharacterized protein</fullName>
    </submittedName>
</protein>
<name>A0A9P0KBS6_ACAOB</name>
<evidence type="ECO:0000256" key="1">
    <source>
        <dbReference type="SAM" id="MobiDB-lite"/>
    </source>
</evidence>
<feature type="region of interest" description="Disordered" evidence="1">
    <location>
        <begin position="26"/>
        <end position="65"/>
    </location>
</feature>
<dbReference type="AlphaFoldDB" id="A0A9P0KBS6"/>
<sequence length="65" mass="7669">MSRHQREWVCKVNDWCYQKARLVKEVRHDGKSSEGKKGNTKNVKKRRKPQETLDAMVESNEDVPV</sequence>
<comment type="caution">
    <text evidence="2">The sequence shown here is derived from an EMBL/GenBank/DDBJ whole genome shotgun (WGS) entry which is preliminary data.</text>
</comment>
<gene>
    <name evidence="2" type="ORF">ACAOBT_LOCUS9445</name>
</gene>
<accession>A0A9P0KBS6</accession>
<organism evidence="2 3">
    <name type="scientific">Acanthoscelides obtectus</name>
    <name type="common">Bean weevil</name>
    <name type="synonym">Bruchus obtectus</name>
    <dbReference type="NCBI Taxonomy" id="200917"/>
    <lineage>
        <taxon>Eukaryota</taxon>
        <taxon>Metazoa</taxon>
        <taxon>Ecdysozoa</taxon>
        <taxon>Arthropoda</taxon>
        <taxon>Hexapoda</taxon>
        <taxon>Insecta</taxon>
        <taxon>Pterygota</taxon>
        <taxon>Neoptera</taxon>
        <taxon>Endopterygota</taxon>
        <taxon>Coleoptera</taxon>
        <taxon>Polyphaga</taxon>
        <taxon>Cucujiformia</taxon>
        <taxon>Chrysomeloidea</taxon>
        <taxon>Chrysomelidae</taxon>
        <taxon>Bruchinae</taxon>
        <taxon>Bruchini</taxon>
        <taxon>Acanthoscelides</taxon>
    </lineage>
</organism>
<reference evidence="2" key="1">
    <citation type="submission" date="2022-03" db="EMBL/GenBank/DDBJ databases">
        <authorList>
            <person name="Sayadi A."/>
        </authorList>
    </citation>
    <scope>NUCLEOTIDE SEQUENCE</scope>
</reference>
<feature type="compositionally biased region" description="Basic and acidic residues" evidence="1">
    <location>
        <begin position="26"/>
        <end position="37"/>
    </location>
</feature>
<keyword evidence="3" id="KW-1185">Reference proteome</keyword>
<dbReference type="OrthoDB" id="546434at2759"/>
<evidence type="ECO:0000313" key="2">
    <source>
        <dbReference type="EMBL" id="CAH1971500.1"/>
    </source>
</evidence>
<proteinExistence type="predicted"/>
<evidence type="ECO:0000313" key="3">
    <source>
        <dbReference type="Proteomes" id="UP001152888"/>
    </source>
</evidence>
<dbReference type="EMBL" id="CAKOFQ010006786">
    <property type="protein sequence ID" value="CAH1971500.1"/>
    <property type="molecule type" value="Genomic_DNA"/>
</dbReference>